<evidence type="ECO:0000313" key="2">
    <source>
        <dbReference type="Proteomes" id="UP001304300"/>
    </source>
</evidence>
<dbReference type="Proteomes" id="UP001304300">
    <property type="component" value="Chromosome"/>
</dbReference>
<dbReference type="AlphaFoldDB" id="A0AAQ3L7Q3"/>
<organism evidence="1 2">
    <name type="scientific">Rubellicoccus peritrichatus</name>
    <dbReference type="NCBI Taxonomy" id="3080537"/>
    <lineage>
        <taxon>Bacteria</taxon>
        <taxon>Pseudomonadati</taxon>
        <taxon>Verrucomicrobiota</taxon>
        <taxon>Opitutia</taxon>
        <taxon>Puniceicoccales</taxon>
        <taxon>Cerasicoccaceae</taxon>
        <taxon>Rubellicoccus</taxon>
    </lineage>
</organism>
<keyword evidence="2" id="KW-1185">Reference proteome</keyword>
<evidence type="ECO:0000313" key="1">
    <source>
        <dbReference type="EMBL" id="WOO39399.1"/>
    </source>
</evidence>
<dbReference type="RefSeq" id="WP_317831278.1">
    <property type="nucleotide sequence ID" value="NZ_CP136920.1"/>
</dbReference>
<dbReference type="KEGG" id="puo:RZN69_12310"/>
<reference evidence="1 2" key="1">
    <citation type="submission" date="2023-10" db="EMBL/GenBank/DDBJ databases">
        <title>Rubellicoccus peritrichatus gen. nov., sp. nov., isolated from an algae of coral reef tank.</title>
        <authorList>
            <person name="Luo J."/>
        </authorList>
    </citation>
    <scope>NUCLEOTIDE SEQUENCE [LARGE SCALE GENOMIC DNA]</scope>
    <source>
        <strain evidence="1 2">CR14</strain>
    </source>
</reference>
<protein>
    <submittedName>
        <fullName evidence="1">Uncharacterized protein</fullName>
    </submittedName>
</protein>
<sequence>MTTAKEYSDGHPLDEIGYLEYKILLKPDHFVRPEGYEYYWANVCKVAEKLGVGVKMRKEPFKREVREVLFFDTHKFDLYNNSFILRKRTYYIDGWPEPDHELAFKFRNEDMDMSAGIDVRSNIEGTERIKFKEELLPLRDEVGGMRSIYSHNCILTSPNIVLDQGLSNVAKVFPCLRDVGVKLNSKIDLVNQVRVNEVEVTPGHLDFGHHLKAKATIAIWRNRATETSLVGEFAFQAKFNRYDDVHAKARALADKFFIALQKAAPEWIQLGTTKTYMIYGMGNKAPSNHE</sequence>
<name>A0AAQ3L7Q3_9BACT</name>
<accession>A0AAQ3L7Q3</accession>
<proteinExistence type="predicted"/>
<dbReference type="EMBL" id="CP136920">
    <property type="protein sequence ID" value="WOO39399.1"/>
    <property type="molecule type" value="Genomic_DNA"/>
</dbReference>
<gene>
    <name evidence="1" type="ORF">RZN69_12310</name>
</gene>